<evidence type="ECO:0000313" key="1">
    <source>
        <dbReference type="EMBL" id="GLC90092.1"/>
    </source>
</evidence>
<dbReference type="PROSITE" id="PS51257">
    <property type="entry name" value="PROKAR_LIPOPROTEIN"/>
    <property type="match status" value="1"/>
</dbReference>
<evidence type="ECO:0000313" key="2">
    <source>
        <dbReference type="Proteomes" id="UP001065593"/>
    </source>
</evidence>
<comment type="caution">
    <text evidence="1">The sequence shown here is derived from an EMBL/GenBank/DDBJ whole genome shotgun (WGS) entry which is preliminary data.</text>
</comment>
<sequence>MFKKVVISGVIFSSIILVGCNEEQKEAKVPAEVSEGNEKEADLLESNGTEAILNNVVMDELLYRITEKAAVDKESVVIMLGSSNVNGNREITCSIAVPKESKIDDVVIEQIVEDIIKTVSKTENAEINEDNIEITYTNGEVLKGFNNF</sequence>
<proteinExistence type="predicted"/>
<gene>
    <name evidence="1" type="ORF">LYSBPC_32190</name>
</gene>
<dbReference type="Proteomes" id="UP001065593">
    <property type="component" value="Unassembled WGS sequence"/>
</dbReference>
<organism evidence="1 2">
    <name type="scientific">Lysinibacillus piscis</name>
    <dbReference type="NCBI Taxonomy" id="2518931"/>
    <lineage>
        <taxon>Bacteria</taxon>
        <taxon>Bacillati</taxon>
        <taxon>Bacillota</taxon>
        <taxon>Bacilli</taxon>
        <taxon>Bacillales</taxon>
        <taxon>Bacillaceae</taxon>
        <taxon>Lysinibacillus</taxon>
    </lineage>
</organism>
<evidence type="ECO:0008006" key="3">
    <source>
        <dbReference type="Google" id="ProtNLM"/>
    </source>
</evidence>
<keyword evidence="2" id="KW-1185">Reference proteome</keyword>
<dbReference type="EMBL" id="BRZA01000005">
    <property type="protein sequence ID" value="GLC90092.1"/>
    <property type="molecule type" value="Genomic_DNA"/>
</dbReference>
<reference evidence="1" key="1">
    <citation type="submission" date="2022-08" db="EMBL/GenBank/DDBJ databases">
        <title>Draft genome sequence of Lysinibacillus sp. strain KH24.</title>
        <authorList>
            <person name="Kanbe H."/>
            <person name="Itoh H."/>
        </authorList>
    </citation>
    <scope>NUCLEOTIDE SEQUENCE</scope>
    <source>
        <strain evidence="1">KH24</strain>
    </source>
</reference>
<name>A0ABQ5NP51_9BACI</name>
<protein>
    <recommendedName>
        <fullName evidence="3">Lipoprotein</fullName>
    </recommendedName>
</protein>
<accession>A0ABQ5NP51</accession>
<dbReference type="RefSeq" id="WP_264990010.1">
    <property type="nucleotide sequence ID" value="NZ_BRZA01000005.1"/>
</dbReference>